<dbReference type="AlphaFoldDB" id="X6NHJ7"/>
<proteinExistence type="predicted"/>
<feature type="compositionally biased region" description="Low complexity" evidence="1">
    <location>
        <begin position="156"/>
        <end position="167"/>
    </location>
</feature>
<accession>X6NHJ7</accession>
<evidence type="ECO:0000313" key="3">
    <source>
        <dbReference type="EMBL" id="ETO25224.1"/>
    </source>
</evidence>
<keyword evidence="2" id="KW-0472">Membrane</keyword>
<dbReference type="EMBL" id="ASPP01008681">
    <property type="protein sequence ID" value="ETO25224.1"/>
    <property type="molecule type" value="Genomic_DNA"/>
</dbReference>
<evidence type="ECO:0000256" key="2">
    <source>
        <dbReference type="SAM" id="Phobius"/>
    </source>
</evidence>
<dbReference type="SUPFAM" id="SSF56112">
    <property type="entry name" value="Protein kinase-like (PK-like)"/>
    <property type="match status" value="1"/>
</dbReference>
<keyword evidence="2" id="KW-1133">Transmembrane helix</keyword>
<dbReference type="InterPro" id="IPR011009">
    <property type="entry name" value="Kinase-like_dom_sf"/>
</dbReference>
<keyword evidence="4" id="KW-1185">Reference proteome</keyword>
<feature type="transmembrane region" description="Helical" evidence="2">
    <location>
        <begin position="12"/>
        <end position="34"/>
    </location>
</feature>
<organism evidence="3 4">
    <name type="scientific">Reticulomyxa filosa</name>
    <dbReference type="NCBI Taxonomy" id="46433"/>
    <lineage>
        <taxon>Eukaryota</taxon>
        <taxon>Sar</taxon>
        <taxon>Rhizaria</taxon>
        <taxon>Retaria</taxon>
        <taxon>Foraminifera</taxon>
        <taxon>Monothalamids</taxon>
        <taxon>Reticulomyxidae</taxon>
        <taxon>Reticulomyxa</taxon>
    </lineage>
</organism>
<comment type="caution">
    <text evidence="3">The sequence shown here is derived from an EMBL/GenBank/DDBJ whole genome shotgun (WGS) entry which is preliminary data.</text>
</comment>
<reference evidence="3 4" key="1">
    <citation type="journal article" date="2013" name="Curr. Biol.">
        <title>The Genome of the Foraminiferan Reticulomyxa filosa.</title>
        <authorList>
            <person name="Glockner G."/>
            <person name="Hulsmann N."/>
            <person name="Schleicher M."/>
            <person name="Noegel A.A."/>
            <person name="Eichinger L."/>
            <person name="Gallinger C."/>
            <person name="Pawlowski J."/>
            <person name="Sierra R."/>
            <person name="Euteneuer U."/>
            <person name="Pillet L."/>
            <person name="Moustafa A."/>
            <person name="Platzer M."/>
            <person name="Groth M."/>
            <person name="Szafranski K."/>
            <person name="Schliwa M."/>
        </authorList>
    </citation>
    <scope>NUCLEOTIDE SEQUENCE [LARGE SCALE GENOMIC DNA]</scope>
</reference>
<gene>
    <name evidence="3" type="ORF">RFI_11913</name>
</gene>
<feature type="region of interest" description="Disordered" evidence="1">
    <location>
        <begin position="131"/>
        <end position="167"/>
    </location>
</feature>
<protein>
    <submittedName>
        <fullName evidence="3">Uncharacterized protein</fullName>
    </submittedName>
</protein>
<keyword evidence="2" id="KW-0812">Transmembrane</keyword>
<name>X6NHJ7_RETFI</name>
<feature type="compositionally biased region" description="Low complexity" evidence="1">
    <location>
        <begin position="138"/>
        <end position="148"/>
    </location>
</feature>
<evidence type="ECO:0000256" key="1">
    <source>
        <dbReference type="SAM" id="MobiDB-lite"/>
    </source>
</evidence>
<dbReference type="PROSITE" id="PS51257">
    <property type="entry name" value="PROKAR_LIPOPROTEIN"/>
    <property type="match status" value="1"/>
</dbReference>
<dbReference type="Proteomes" id="UP000023152">
    <property type="component" value="Unassembled WGS sequence"/>
</dbReference>
<feature type="non-terminal residue" evidence="3">
    <location>
        <position position="256"/>
    </location>
</feature>
<dbReference type="Gene3D" id="1.10.510.10">
    <property type="entry name" value="Transferase(Phosphotransferase) domain 1"/>
    <property type="match status" value="1"/>
</dbReference>
<sequence length="256" mass="29668">MNGTNKSIFGHWVTFCISWLSACLLLFFANIYIYTYTYPYLFVCVCICSWPYENICSEELKLYVLIKSGLRLKIPKNHGRSPAMIEMILKLTAIQPHRRPTLHHIIFQISKILQFMQFVDWDSSLRVPRDNDHHNRNISHNSNNSTINDSKESNENKNVNTNNSNNNNDLLSTYFAMAHGNRALMPPKQQSRSAYRLLPCNDTKTSQTNDTSTSQTHQQIANKFEESFDRPSQAMQSFLTAHKTTKMKLKKSQHKS</sequence>
<evidence type="ECO:0000313" key="4">
    <source>
        <dbReference type="Proteomes" id="UP000023152"/>
    </source>
</evidence>